<dbReference type="Proteomes" id="UP000600171">
    <property type="component" value="Unassembled WGS sequence"/>
</dbReference>
<feature type="transmembrane region" description="Helical" evidence="2">
    <location>
        <begin position="94"/>
        <end position="115"/>
    </location>
</feature>
<feature type="transmembrane region" description="Helical" evidence="2">
    <location>
        <begin position="27"/>
        <end position="47"/>
    </location>
</feature>
<reference evidence="3 4" key="1">
    <citation type="journal article" date="2014" name="Int. J. Syst. Evol. Microbiol.">
        <title>Complete genome sequence of Corynebacterium casei LMG S-19264T (=DSM 44701T), isolated from a smear-ripened cheese.</title>
        <authorList>
            <consortium name="US DOE Joint Genome Institute (JGI-PGF)"/>
            <person name="Walter F."/>
            <person name="Albersmeier A."/>
            <person name="Kalinowski J."/>
            <person name="Ruckert C."/>
        </authorList>
    </citation>
    <scope>NUCLEOTIDE SEQUENCE [LARGE SCALE GENOMIC DNA]</scope>
    <source>
        <strain evidence="3 4">CCM 8669</strain>
    </source>
</reference>
<feature type="region of interest" description="Disordered" evidence="1">
    <location>
        <begin position="1"/>
        <end position="20"/>
    </location>
</feature>
<organism evidence="3 4">
    <name type="scientific">Rothia aerolata</name>
    <dbReference type="NCBI Taxonomy" id="1812262"/>
    <lineage>
        <taxon>Bacteria</taxon>
        <taxon>Bacillati</taxon>
        <taxon>Actinomycetota</taxon>
        <taxon>Actinomycetes</taxon>
        <taxon>Micrococcales</taxon>
        <taxon>Micrococcaceae</taxon>
        <taxon>Rothia</taxon>
    </lineage>
</organism>
<dbReference type="InterPro" id="IPR036259">
    <property type="entry name" value="MFS_trans_sf"/>
</dbReference>
<feature type="transmembrane region" description="Helical" evidence="2">
    <location>
        <begin position="67"/>
        <end position="87"/>
    </location>
</feature>
<evidence type="ECO:0008006" key="5">
    <source>
        <dbReference type="Google" id="ProtNLM"/>
    </source>
</evidence>
<evidence type="ECO:0000256" key="2">
    <source>
        <dbReference type="SAM" id="Phobius"/>
    </source>
</evidence>
<feature type="transmembrane region" description="Helical" evidence="2">
    <location>
        <begin position="144"/>
        <end position="164"/>
    </location>
</feature>
<keyword evidence="4" id="KW-1185">Reference proteome</keyword>
<dbReference type="InterPro" id="IPR019051">
    <property type="entry name" value="Trp_biosyn_TM_oprn/chp"/>
</dbReference>
<keyword evidence="2" id="KW-0812">Transmembrane</keyword>
<dbReference type="AlphaFoldDB" id="A0A917MPW2"/>
<keyword evidence="2" id="KW-1133">Transmembrane helix</keyword>
<evidence type="ECO:0000256" key="1">
    <source>
        <dbReference type="SAM" id="MobiDB-lite"/>
    </source>
</evidence>
<dbReference type="RefSeq" id="WP_188358449.1">
    <property type="nucleotide sequence ID" value="NZ_BMDC01000001.1"/>
</dbReference>
<protein>
    <recommendedName>
        <fullName evidence="5">Trp biosynthesis-associated membrane protein</fullName>
    </recommendedName>
</protein>
<sequence length="203" mass="21181">MEQSNASLENHESPQPKKQGWAAPGRVMLLMVATAAIAFGTTLPTWITAQVHTSLSQANVAVAGSDAAPAVSSLALVALAGGLAIRIVGPKARLIVAAVVALAAVGMGFSVLQVLGNPDEASMTEVGKATGMVGSAADYTFSSWPWIALVCALLILLAALWAAVASRKWPQRRKYERGRTAAGQEMDEIDTWDSLTDGVDPTR</sequence>
<name>A0A917MPW2_9MICC</name>
<dbReference type="Pfam" id="PF09534">
    <property type="entry name" value="Trp_oprn_chp"/>
    <property type="match status" value="1"/>
</dbReference>
<dbReference type="SUPFAM" id="SSF103473">
    <property type="entry name" value="MFS general substrate transporter"/>
    <property type="match status" value="1"/>
</dbReference>
<comment type="caution">
    <text evidence="3">The sequence shown here is derived from an EMBL/GenBank/DDBJ whole genome shotgun (WGS) entry which is preliminary data.</text>
</comment>
<dbReference type="EMBL" id="BMDC01000001">
    <property type="protein sequence ID" value="GGH56967.1"/>
    <property type="molecule type" value="Genomic_DNA"/>
</dbReference>
<gene>
    <name evidence="3" type="ORF">GCM10007359_01620</name>
</gene>
<keyword evidence="2" id="KW-0472">Membrane</keyword>
<evidence type="ECO:0000313" key="4">
    <source>
        <dbReference type="Proteomes" id="UP000600171"/>
    </source>
</evidence>
<proteinExistence type="predicted"/>
<accession>A0A917MPW2</accession>
<evidence type="ECO:0000313" key="3">
    <source>
        <dbReference type="EMBL" id="GGH56967.1"/>
    </source>
</evidence>